<sequence>MRLSRRTFLAASTATAATATTAGLTASPPAEAARPGLRTGFERLVRDGYGVLDGQKVGIVTNPTGVTRDARHIVDVMHADDRVDLRAVYGPEHGFRGTAQAGGSEGRYDDPATGLPVYDTYLKSGRPLADVFTASGVDTIVFDIQDVGARFYTYIWTLYDCMEAARLAGKRFVVLDRPNPVTGRSAQGPVLHKEFATFVGRQPIAQAHGMTVAELARLFNEEFLTSPVPLETVLMSGWRRSWFFDDSGLPWVPPSPNMPTPDTALVYAGTCLFEGTNLSEGRGTTRPFELLGAEGVDRRWAAAVNELGLPGARFREAYFAPTFSKFQGKTVGGVQIHVHDRGAYDPVRTGIGLLVTAKRVWSGFAWRPDNWIDKLTGSARVRTMIDAGADTDEVVAGWQEELAAFRRVRKEYLSYR</sequence>
<dbReference type="RefSeq" id="WP_059082077.1">
    <property type="nucleotide sequence ID" value="NZ_BCMM01000024.1"/>
</dbReference>
<dbReference type="Gene3D" id="3.40.50.12170">
    <property type="entry name" value="Uncharacterised protein PF07075, DUF1343"/>
    <property type="match status" value="1"/>
</dbReference>
<reference evidence="5" key="3">
    <citation type="submission" date="2016-02" db="EMBL/GenBank/DDBJ databases">
        <title>Draft genome of pathogenic Streptomyces sp. in Japan.</title>
        <authorList>
            <person name="Tomihama T."/>
            <person name="Ikenaga M."/>
            <person name="Sakai M."/>
            <person name="Okubo T."/>
            <person name="Ikeda S."/>
        </authorList>
    </citation>
    <scope>NUCLEOTIDE SEQUENCE [LARGE SCALE GENOMIC DNA]</scope>
    <source>
        <strain evidence="5">S58</strain>
    </source>
</reference>
<organism evidence="4 5">
    <name type="scientific">Streptomyces scabiei</name>
    <dbReference type="NCBI Taxonomy" id="1930"/>
    <lineage>
        <taxon>Bacteria</taxon>
        <taxon>Bacillati</taxon>
        <taxon>Actinomycetota</taxon>
        <taxon>Actinomycetes</taxon>
        <taxon>Kitasatosporales</taxon>
        <taxon>Streptomycetaceae</taxon>
        <taxon>Streptomyces</taxon>
    </lineage>
</organism>
<dbReference type="PROSITE" id="PS51318">
    <property type="entry name" value="TAT"/>
    <property type="match status" value="1"/>
</dbReference>
<feature type="signal peptide" evidence="1">
    <location>
        <begin position="1"/>
        <end position="32"/>
    </location>
</feature>
<gene>
    <name evidence="4" type="ORF">SsS58_04992</name>
</gene>
<dbReference type="NCBIfam" id="TIGR01409">
    <property type="entry name" value="TAT_signal_seq"/>
    <property type="match status" value="1"/>
</dbReference>
<dbReference type="GO" id="GO:0033922">
    <property type="term" value="F:peptidoglycan beta-N-acetylmuramidase activity"/>
    <property type="evidence" value="ECO:0007669"/>
    <property type="project" value="InterPro"/>
</dbReference>
<dbReference type="PANTHER" id="PTHR42915:SF1">
    <property type="entry name" value="PEPTIDOGLYCAN BETA-N-ACETYLMURAMIDASE NAMZ"/>
    <property type="match status" value="1"/>
</dbReference>
<evidence type="ECO:0000259" key="2">
    <source>
        <dbReference type="Pfam" id="PF07075"/>
    </source>
</evidence>
<dbReference type="InterPro" id="IPR006311">
    <property type="entry name" value="TAT_signal"/>
</dbReference>
<dbReference type="Pfam" id="PF07075">
    <property type="entry name" value="NamZ_N"/>
    <property type="match status" value="1"/>
</dbReference>
<reference evidence="4 5" key="2">
    <citation type="journal article" date="2016" name="Genome Announc.">
        <title>Draft Genome Sequences of Streptomyces scabiei S58, Streptomyces turgidiscabies T45, and Streptomyces acidiscabies a10, the Pathogens of Potato Common Scab, Isolated in Japan.</title>
        <authorList>
            <person name="Tomihama T."/>
            <person name="Nishi Y."/>
            <person name="Sakai M."/>
            <person name="Ikenaga M."/>
            <person name="Okubo T."/>
            <person name="Ikeda S."/>
        </authorList>
    </citation>
    <scope>NUCLEOTIDE SEQUENCE [LARGE SCALE GENOMIC DNA]</scope>
    <source>
        <strain evidence="4 5">S58</strain>
    </source>
</reference>
<feature type="domain" description="Peptidoglycan beta-N-acetylmuramidase NamZ C-terminal" evidence="3">
    <location>
        <begin position="265"/>
        <end position="415"/>
    </location>
</feature>
<proteinExistence type="predicted"/>
<dbReference type="EMBL" id="BCMM01000024">
    <property type="protein sequence ID" value="GAQ64589.1"/>
    <property type="molecule type" value="Genomic_DNA"/>
</dbReference>
<dbReference type="Proteomes" id="UP000067448">
    <property type="component" value="Unassembled WGS sequence"/>
</dbReference>
<feature type="chain" id="PRO_5007088721" description="DUF1343 domain-containing protein" evidence="1">
    <location>
        <begin position="33"/>
        <end position="416"/>
    </location>
</feature>
<dbReference type="InterPro" id="IPR008302">
    <property type="entry name" value="NamZ"/>
</dbReference>
<evidence type="ECO:0008006" key="6">
    <source>
        <dbReference type="Google" id="ProtNLM"/>
    </source>
</evidence>
<protein>
    <recommendedName>
        <fullName evidence="6">DUF1343 domain-containing protein</fullName>
    </recommendedName>
</protein>
<reference evidence="5" key="1">
    <citation type="submission" date="2015-11" db="EMBL/GenBank/DDBJ databases">
        <authorList>
            <consortium name="Cross-ministerial Strategic Innovation Promotion Program (SIP) consortium"/>
            <person name="Tomihama T."/>
            <person name="Ikenaga M."/>
            <person name="Sakai M."/>
            <person name="Okubo T."/>
            <person name="Ikeda S."/>
        </authorList>
    </citation>
    <scope>NUCLEOTIDE SEQUENCE [LARGE SCALE GENOMIC DNA]</scope>
    <source>
        <strain evidence="5">S58</strain>
    </source>
</reference>
<accession>A0A100JRY8</accession>
<evidence type="ECO:0000259" key="3">
    <source>
        <dbReference type="Pfam" id="PF20732"/>
    </source>
</evidence>
<dbReference type="InterPro" id="IPR048502">
    <property type="entry name" value="NamZ_N"/>
</dbReference>
<dbReference type="Gene3D" id="3.90.1150.140">
    <property type="match status" value="1"/>
</dbReference>
<feature type="domain" description="Peptidoglycan beta-N-acetylmuramidase NamZ N-terminal" evidence="2">
    <location>
        <begin position="57"/>
        <end position="261"/>
    </location>
</feature>
<evidence type="ECO:0000256" key="1">
    <source>
        <dbReference type="SAM" id="SignalP"/>
    </source>
</evidence>
<dbReference type="InterPro" id="IPR019546">
    <property type="entry name" value="TAT_signal_bac_arc"/>
</dbReference>
<name>A0A100JRY8_STRSC</name>
<evidence type="ECO:0000313" key="5">
    <source>
        <dbReference type="Proteomes" id="UP000067448"/>
    </source>
</evidence>
<dbReference type="PANTHER" id="PTHR42915">
    <property type="entry name" value="HYPOTHETICAL 460 KDA PROTEIN IN FEUA-SIGW INTERGENIC REGION [PRECURSOR]"/>
    <property type="match status" value="1"/>
</dbReference>
<evidence type="ECO:0000313" key="4">
    <source>
        <dbReference type="EMBL" id="GAQ64589.1"/>
    </source>
</evidence>
<comment type="caution">
    <text evidence="4">The sequence shown here is derived from an EMBL/GenBank/DDBJ whole genome shotgun (WGS) entry which is preliminary data.</text>
</comment>
<dbReference type="Pfam" id="PF20732">
    <property type="entry name" value="NamZ_C"/>
    <property type="match status" value="1"/>
</dbReference>
<dbReference type="AlphaFoldDB" id="A0A100JRY8"/>
<dbReference type="PIRSF" id="PIRSF016719">
    <property type="entry name" value="UCP016719"/>
    <property type="match status" value="1"/>
</dbReference>
<keyword evidence="1" id="KW-0732">Signal</keyword>
<dbReference type="OrthoDB" id="9801061at2"/>
<dbReference type="InterPro" id="IPR048503">
    <property type="entry name" value="NamZ_C"/>
</dbReference>